<keyword evidence="4" id="KW-1185">Reference proteome</keyword>
<dbReference type="EMBL" id="FQUJ01000006">
    <property type="protein sequence ID" value="SHE99194.1"/>
    <property type="molecule type" value="Genomic_DNA"/>
</dbReference>
<dbReference type="Pfam" id="PF04264">
    <property type="entry name" value="YceI"/>
    <property type="match status" value="1"/>
</dbReference>
<keyword evidence="1" id="KW-0732">Signal</keyword>
<feature type="signal peptide" evidence="1">
    <location>
        <begin position="1"/>
        <end position="27"/>
    </location>
</feature>
<dbReference type="AlphaFoldDB" id="A0A1M4Y024"/>
<dbReference type="Proteomes" id="UP000184346">
    <property type="component" value="Unassembled WGS sequence"/>
</dbReference>
<dbReference type="SMART" id="SM00867">
    <property type="entry name" value="YceI"/>
    <property type="match status" value="1"/>
</dbReference>
<dbReference type="RefSeq" id="WP_072821426.1">
    <property type="nucleotide sequence ID" value="NZ_FQUJ01000006.1"/>
</dbReference>
<evidence type="ECO:0000256" key="1">
    <source>
        <dbReference type="SAM" id="SignalP"/>
    </source>
</evidence>
<accession>A0A1M4Y024</accession>
<evidence type="ECO:0000259" key="2">
    <source>
        <dbReference type="SMART" id="SM00867"/>
    </source>
</evidence>
<organism evidence="3 4">
    <name type="scientific">Modicisalibacter ilicicola DSM 19980</name>
    <dbReference type="NCBI Taxonomy" id="1121942"/>
    <lineage>
        <taxon>Bacteria</taxon>
        <taxon>Pseudomonadati</taxon>
        <taxon>Pseudomonadota</taxon>
        <taxon>Gammaproteobacteria</taxon>
        <taxon>Oceanospirillales</taxon>
        <taxon>Halomonadaceae</taxon>
        <taxon>Modicisalibacter</taxon>
    </lineage>
</organism>
<proteinExistence type="predicted"/>
<dbReference type="Gene3D" id="2.40.128.110">
    <property type="entry name" value="Lipid/polyisoprenoid-binding, YceI-like"/>
    <property type="match status" value="1"/>
</dbReference>
<dbReference type="PANTHER" id="PTHR34406">
    <property type="entry name" value="PROTEIN YCEI"/>
    <property type="match status" value="1"/>
</dbReference>
<name>A0A1M4Y024_9GAMM</name>
<sequence length="200" mass="21925">MITALRGSMAALALSGGLALGVLPAQAEPHTYRIDPEHFSIGFLISHIGYQKQLGMFLEGEGEFVYDEQAQALSSGRVEIAADSLFTNHEKRDEHVLSDDFLDAEAYPDIVFEVTDFSAESDTQGTLTGDLTLLGETHPVTLDVTLNKAAEYPFGHKQYTLGLSARTTLSRSEWGMTYGVDNGMVGDEVELIFEFEAIRQ</sequence>
<feature type="domain" description="Lipid/polyisoprenoid-binding YceI-like" evidence="2">
    <location>
        <begin position="31"/>
        <end position="198"/>
    </location>
</feature>
<feature type="chain" id="PRO_5011979433" evidence="1">
    <location>
        <begin position="28"/>
        <end position="200"/>
    </location>
</feature>
<dbReference type="PANTHER" id="PTHR34406:SF1">
    <property type="entry name" value="PROTEIN YCEI"/>
    <property type="match status" value="1"/>
</dbReference>
<dbReference type="InterPro" id="IPR007372">
    <property type="entry name" value="Lipid/polyisoprenoid-bd_YceI"/>
</dbReference>
<evidence type="ECO:0000313" key="4">
    <source>
        <dbReference type="Proteomes" id="UP000184346"/>
    </source>
</evidence>
<gene>
    <name evidence="3" type="ORF">SAMN02745148_01536</name>
</gene>
<protein>
    <submittedName>
        <fullName evidence="3">Polyisoprenoid-binding protein YceI</fullName>
    </submittedName>
</protein>
<dbReference type="OrthoDB" id="9811006at2"/>
<evidence type="ECO:0000313" key="3">
    <source>
        <dbReference type="EMBL" id="SHE99194.1"/>
    </source>
</evidence>
<dbReference type="InterPro" id="IPR036761">
    <property type="entry name" value="TTHA0802/YceI-like_sf"/>
</dbReference>
<reference evidence="3 4" key="1">
    <citation type="submission" date="2016-11" db="EMBL/GenBank/DDBJ databases">
        <authorList>
            <person name="Jaros S."/>
            <person name="Januszkiewicz K."/>
            <person name="Wedrychowicz H."/>
        </authorList>
    </citation>
    <scope>NUCLEOTIDE SEQUENCE [LARGE SCALE GENOMIC DNA]</scope>
    <source>
        <strain evidence="3 4">DSM 19980</strain>
    </source>
</reference>
<dbReference type="SUPFAM" id="SSF101874">
    <property type="entry name" value="YceI-like"/>
    <property type="match status" value="1"/>
</dbReference>
<dbReference type="STRING" id="1121942.SAMN02745148_01536"/>